<keyword evidence="3" id="KW-0238">DNA-binding</keyword>
<dbReference type="Pfam" id="PF02362">
    <property type="entry name" value="B3"/>
    <property type="match status" value="1"/>
</dbReference>
<dbReference type="Proteomes" id="UP000000768">
    <property type="component" value="Chromosome 10"/>
</dbReference>
<comment type="subcellular location">
    <subcellularLocation>
        <location evidence="1">Nucleus</location>
    </subcellularLocation>
</comment>
<keyword evidence="5" id="KW-0539">Nucleus</keyword>
<evidence type="ECO:0000256" key="5">
    <source>
        <dbReference type="ARBA" id="ARBA00023242"/>
    </source>
</evidence>
<evidence type="ECO:0000256" key="6">
    <source>
        <dbReference type="SAM" id="MobiDB-lite"/>
    </source>
</evidence>
<keyword evidence="4" id="KW-0804">Transcription</keyword>
<dbReference type="SMART" id="SM01019">
    <property type="entry name" value="B3"/>
    <property type="match status" value="1"/>
</dbReference>
<dbReference type="InterPro" id="IPR003340">
    <property type="entry name" value="B3_DNA-bd"/>
</dbReference>
<dbReference type="OrthoDB" id="638806at2759"/>
<reference evidence="8 9" key="1">
    <citation type="journal article" date="2009" name="Nature">
        <title>The Sorghum bicolor genome and the diversification of grasses.</title>
        <authorList>
            <person name="Paterson A.H."/>
            <person name="Bowers J.E."/>
            <person name="Bruggmann R."/>
            <person name="Dubchak I."/>
            <person name="Grimwood J."/>
            <person name="Gundlach H."/>
            <person name="Haberer G."/>
            <person name="Hellsten U."/>
            <person name="Mitros T."/>
            <person name="Poliakov A."/>
            <person name="Schmutz J."/>
            <person name="Spannagl M."/>
            <person name="Tang H."/>
            <person name="Wang X."/>
            <person name="Wicker T."/>
            <person name="Bharti A.K."/>
            <person name="Chapman J."/>
            <person name="Feltus F.A."/>
            <person name="Gowik U."/>
            <person name="Grigoriev I.V."/>
            <person name="Lyons E."/>
            <person name="Maher C.A."/>
            <person name="Martis M."/>
            <person name="Narechania A."/>
            <person name="Otillar R.P."/>
            <person name="Penning B.W."/>
            <person name="Salamov A.A."/>
            <person name="Wang Y."/>
            <person name="Zhang L."/>
            <person name="Carpita N.C."/>
            <person name="Freeling M."/>
            <person name="Gingle A.R."/>
            <person name="Hash C.T."/>
            <person name="Keller B."/>
            <person name="Klein P."/>
            <person name="Kresovich S."/>
            <person name="McCann M.C."/>
            <person name="Ming R."/>
            <person name="Peterson D.G."/>
            <person name="Mehboob-ur-Rahman"/>
            <person name="Ware D."/>
            <person name="Westhoff P."/>
            <person name="Mayer K.F."/>
            <person name="Messing J."/>
            <person name="Rokhsar D.S."/>
        </authorList>
    </citation>
    <scope>NUCLEOTIDE SEQUENCE [LARGE SCALE GENOMIC DNA]</scope>
    <source>
        <strain evidence="9">cv. BTx623</strain>
    </source>
</reference>
<keyword evidence="9" id="KW-1185">Reference proteome</keyword>
<dbReference type="PANTHER" id="PTHR31391">
    <property type="entry name" value="B3 DOMAIN-CONTAINING PROTEIN OS11G0197600-RELATED"/>
    <property type="match status" value="1"/>
</dbReference>
<dbReference type="PROSITE" id="PS50863">
    <property type="entry name" value="B3"/>
    <property type="match status" value="1"/>
</dbReference>
<dbReference type="PANTHER" id="PTHR31391:SF64">
    <property type="entry name" value="B3 DOMAIN-CONTAINING PROTEIN OS06G0112300"/>
    <property type="match status" value="1"/>
</dbReference>
<dbReference type="GO" id="GO:0003677">
    <property type="term" value="F:DNA binding"/>
    <property type="evidence" value="ECO:0007669"/>
    <property type="project" value="UniProtKB-KW"/>
</dbReference>
<proteinExistence type="predicted"/>
<reference evidence="9" key="2">
    <citation type="journal article" date="2018" name="Plant J.">
        <title>The Sorghum bicolor reference genome: improved assembly, gene annotations, a transcriptome atlas, and signatures of genome organization.</title>
        <authorList>
            <person name="McCormick R.F."/>
            <person name="Truong S.K."/>
            <person name="Sreedasyam A."/>
            <person name="Jenkins J."/>
            <person name="Shu S."/>
            <person name="Sims D."/>
            <person name="Kennedy M."/>
            <person name="Amirebrahimi M."/>
            <person name="Weers B.D."/>
            <person name="McKinley B."/>
            <person name="Mattison A."/>
            <person name="Morishige D.T."/>
            <person name="Grimwood J."/>
            <person name="Schmutz J."/>
            <person name="Mullet J.E."/>
        </authorList>
    </citation>
    <scope>NUCLEOTIDE SEQUENCE [LARGE SCALE GENOMIC DNA]</scope>
    <source>
        <strain evidence="9">cv. BTx623</strain>
    </source>
</reference>
<organism evidence="8 9">
    <name type="scientific">Sorghum bicolor</name>
    <name type="common">Sorghum</name>
    <name type="synonym">Sorghum vulgare</name>
    <dbReference type="NCBI Taxonomy" id="4558"/>
    <lineage>
        <taxon>Eukaryota</taxon>
        <taxon>Viridiplantae</taxon>
        <taxon>Streptophyta</taxon>
        <taxon>Embryophyta</taxon>
        <taxon>Tracheophyta</taxon>
        <taxon>Spermatophyta</taxon>
        <taxon>Magnoliopsida</taxon>
        <taxon>Liliopsida</taxon>
        <taxon>Poales</taxon>
        <taxon>Poaceae</taxon>
        <taxon>PACMAD clade</taxon>
        <taxon>Panicoideae</taxon>
        <taxon>Andropogonodae</taxon>
        <taxon>Andropogoneae</taxon>
        <taxon>Sorghinae</taxon>
        <taxon>Sorghum</taxon>
    </lineage>
</organism>
<evidence type="ECO:0000313" key="8">
    <source>
        <dbReference type="EMBL" id="KXG19125.1"/>
    </source>
</evidence>
<dbReference type="InParanoid" id="A0A194YGP2"/>
<evidence type="ECO:0000256" key="2">
    <source>
        <dbReference type="ARBA" id="ARBA00023015"/>
    </source>
</evidence>
<sequence length="206" mass="22484">MPVQELSSLKQEPLPSFLCLLSINPKVEPCEDEEPPLPPPFQASSDEWEVTPLSGDNPFFTSVMCKSQVQNPFQLVIPVRFHRHLPETRAPAVLMCRGRSWTVSYCGVGKWKRLQGAWRDFARDNGLRLGDACVFELVVPTAAGAGTEAAAAAASERDGNDSSGSSKEKEGKTMEVVFRVQVLRSGLPEEIASRGATSDDPLVILD</sequence>
<dbReference type="Gene3D" id="2.40.330.10">
    <property type="entry name" value="DNA-binding pseudobarrel domain"/>
    <property type="match status" value="1"/>
</dbReference>
<dbReference type="Gramene" id="KXG19125">
    <property type="protein sequence ID" value="KXG19125"/>
    <property type="gene ID" value="SORBI_3010G008300"/>
</dbReference>
<evidence type="ECO:0000313" key="9">
    <source>
        <dbReference type="Proteomes" id="UP000000768"/>
    </source>
</evidence>
<keyword evidence="2" id="KW-0805">Transcription regulation</keyword>
<dbReference type="EMBL" id="CM000769">
    <property type="protein sequence ID" value="KXG19125.1"/>
    <property type="molecule type" value="Genomic_DNA"/>
</dbReference>
<evidence type="ECO:0000259" key="7">
    <source>
        <dbReference type="PROSITE" id="PS50863"/>
    </source>
</evidence>
<dbReference type="SUPFAM" id="SSF101936">
    <property type="entry name" value="DNA-binding pseudobarrel domain"/>
    <property type="match status" value="1"/>
</dbReference>
<dbReference type="InterPro" id="IPR015300">
    <property type="entry name" value="DNA-bd_pseudobarrel_sf"/>
</dbReference>
<evidence type="ECO:0000256" key="4">
    <source>
        <dbReference type="ARBA" id="ARBA00023163"/>
    </source>
</evidence>
<dbReference type="FunCoup" id="A0A194YGP2">
    <property type="interactions" value="5"/>
</dbReference>
<dbReference type="InterPro" id="IPR044837">
    <property type="entry name" value="REM16-like"/>
</dbReference>
<dbReference type="GO" id="GO:0005634">
    <property type="term" value="C:nucleus"/>
    <property type="evidence" value="ECO:0007669"/>
    <property type="project" value="UniProtKB-SubCell"/>
</dbReference>
<feature type="domain" description="TF-B3" evidence="7">
    <location>
        <begin position="60"/>
        <end position="156"/>
    </location>
</feature>
<evidence type="ECO:0000256" key="1">
    <source>
        <dbReference type="ARBA" id="ARBA00004123"/>
    </source>
</evidence>
<feature type="compositionally biased region" description="Basic and acidic residues" evidence="6">
    <location>
        <begin position="155"/>
        <end position="173"/>
    </location>
</feature>
<name>A0A194YGP2_SORBI</name>
<gene>
    <name evidence="8" type="ORF">SORBI_3010G008300</name>
</gene>
<dbReference type="ExpressionAtlas" id="A0A194YGP2">
    <property type="expression patterns" value="baseline and differential"/>
</dbReference>
<dbReference type="AlphaFoldDB" id="A0A194YGP2"/>
<dbReference type="CDD" id="cd10017">
    <property type="entry name" value="B3_DNA"/>
    <property type="match status" value="1"/>
</dbReference>
<accession>A0A194YGP2</accession>
<dbReference type="STRING" id="4558.A0A194YGP2"/>
<evidence type="ECO:0000256" key="3">
    <source>
        <dbReference type="ARBA" id="ARBA00023125"/>
    </source>
</evidence>
<protein>
    <recommendedName>
        <fullName evidence="7">TF-B3 domain-containing protein</fullName>
    </recommendedName>
</protein>
<feature type="region of interest" description="Disordered" evidence="6">
    <location>
        <begin position="152"/>
        <end position="173"/>
    </location>
</feature>